<keyword evidence="2" id="KW-1185">Reference proteome</keyword>
<sequence>MKALSILTTAALFRAVVWLGAAVVRLENYHYANFVGLCTQFNIKHPLERIEREACLTRTETRTNWAWHLIYGLKIL</sequence>
<dbReference type="STRING" id="1399419.A5906_30845"/>
<evidence type="ECO:0000313" key="1">
    <source>
        <dbReference type="EMBL" id="TWB73753.1"/>
    </source>
</evidence>
<dbReference type="AlphaFoldDB" id="A0A560JRJ1"/>
<comment type="caution">
    <text evidence="1">The sequence shown here is derived from an EMBL/GenBank/DDBJ whole genome shotgun (WGS) entry which is preliminary data.</text>
</comment>
<dbReference type="OrthoDB" id="8254077at2"/>
<dbReference type="RefSeq" id="WP_080135503.1">
    <property type="nucleotide sequence ID" value="NZ_LWIG01000008.1"/>
</dbReference>
<evidence type="ECO:0000313" key="2">
    <source>
        <dbReference type="Proteomes" id="UP000315914"/>
    </source>
</evidence>
<reference evidence="1 2" key="1">
    <citation type="submission" date="2019-06" db="EMBL/GenBank/DDBJ databases">
        <title>Genomic Encyclopedia of Type Strains, Phase IV (KMG-V): Genome sequencing to study the core and pangenomes of soil and plant-associated prokaryotes.</title>
        <authorList>
            <person name="Whitman W."/>
        </authorList>
    </citation>
    <scope>NUCLEOTIDE SEQUENCE [LARGE SCALE GENOMIC DNA]</scope>
    <source>
        <strain evidence="1 2">BR 10556</strain>
    </source>
</reference>
<organism evidence="1 2">
    <name type="scientific">Bradyrhizobium sacchari</name>
    <dbReference type="NCBI Taxonomy" id="1399419"/>
    <lineage>
        <taxon>Bacteria</taxon>
        <taxon>Pseudomonadati</taxon>
        <taxon>Pseudomonadota</taxon>
        <taxon>Alphaproteobacteria</taxon>
        <taxon>Hyphomicrobiales</taxon>
        <taxon>Nitrobacteraceae</taxon>
        <taxon>Bradyrhizobium</taxon>
    </lineage>
</organism>
<proteinExistence type="predicted"/>
<name>A0A560JRJ1_9BRAD</name>
<dbReference type="Proteomes" id="UP000315914">
    <property type="component" value="Unassembled WGS sequence"/>
</dbReference>
<gene>
    <name evidence="1" type="ORF">FBZ95_1053</name>
</gene>
<protein>
    <submittedName>
        <fullName evidence="1">Uncharacterized protein</fullName>
    </submittedName>
</protein>
<dbReference type="EMBL" id="VITW01000005">
    <property type="protein sequence ID" value="TWB73753.1"/>
    <property type="molecule type" value="Genomic_DNA"/>
</dbReference>
<accession>A0A560JRJ1</accession>